<dbReference type="Pfam" id="PF05050">
    <property type="entry name" value="Methyltransf_21"/>
    <property type="match status" value="1"/>
</dbReference>
<feature type="compositionally biased region" description="Basic and acidic residues" evidence="1">
    <location>
        <begin position="1"/>
        <end position="22"/>
    </location>
</feature>
<proteinExistence type="predicted"/>
<feature type="domain" description="Methyltransferase FkbM" evidence="2">
    <location>
        <begin position="172"/>
        <end position="338"/>
    </location>
</feature>
<dbReference type="GO" id="GO:0005789">
    <property type="term" value="C:endoplasmic reticulum membrane"/>
    <property type="evidence" value="ECO:0007669"/>
    <property type="project" value="TreeGrafter"/>
</dbReference>
<organism evidence="3 4">
    <name type="scientific">Paralvinella palmiformis</name>
    <dbReference type="NCBI Taxonomy" id="53620"/>
    <lineage>
        <taxon>Eukaryota</taxon>
        <taxon>Metazoa</taxon>
        <taxon>Spiralia</taxon>
        <taxon>Lophotrochozoa</taxon>
        <taxon>Annelida</taxon>
        <taxon>Polychaeta</taxon>
        <taxon>Sedentaria</taxon>
        <taxon>Canalipalpata</taxon>
        <taxon>Terebellida</taxon>
        <taxon>Terebelliformia</taxon>
        <taxon>Alvinellidae</taxon>
        <taxon>Paralvinella</taxon>
    </lineage>
</organism>
<dbReference type="SUPFAM" id="SSF53335">
    <property type="entry name" value="S-adenosyl-L-methionine-dependent methyltransferases"/>
    <property type="match status" value="1"/>
</dbReference>
<dbReference type="Gene3D" id="3.40.50.150">
    <property type="entry name" value="Vaccinia Virus protein VP39"/>
    <property type="match status" value="1"/>
</dbReference>
<evidence type="ECO:0000256" key="1">
    <source>
        <dbReference type="SAM" id="MobiDB-lite"/>
    </source>
</evidence>
<evidence type="ECO:0000313" key="3">
    <source>
        <dbReference type="EMBL" id="KAK2155806.1"/>
    </source>
</evidence>
<sequence length="355" mass="40452">RSQDDGNGRNPEQRNHGDRNEDAQPCGANMPETSALSGVEWNAKKDDALNVHEELSNKNGDYGIRNLHFTRGNMNLSLKKLDKRDGITATPNKLDTWIVPNVPDHLRNADQRDPELIRHIREFWIIPPFKDPISLQRHNNSFPVPGRDFSQSGQPTVVNKLLSNKTKGFYVECGAGDGEIHSNSLLFELYHHWDGILIEANPTYFKTILQKKRRAFMLNACLSPTRKATTLNFTQYGIAGGLTDLIPNEQREFFGYKRKPIEIQCFPLYSILSALKIKKVDYLSLDIEGPEVEVLQNIPLNEIIIDVLSVEKRIMNNPNGTAKKIDDIIRVLKPYGYHMERIVQMDVIVSRLPTN</sequence>
<dbReference type="PANTHER" id="PTHR34009">
    <property type="entry name" value="PROTEIN STAR"/>
    <property type="match status" value="1"/>
</dbReference>
<gene>
    <name evidence="3" type="ORF">LSH36_230g00034</name>
</gene>
<dbReference type="GO" id="GO:0005886">
    <property type="term" value="C:plasma membrane"/>
    <property type="evidence" value="ECO:0007669"/>
    <property type="project" value="TreeGrafter"/>
</dbReference>
<dbReference type="GO" id="GO:0006888">
    <property type="term" value="P:endoplasmic reticulum to Golgi vesicle-mediated transport"/>
    <property type="evidence" value="ECO:0007669"/>
    <property type="project" value="TreeGrafter"/>
</dbReference>
<protein>
    <recommendedName>
        <fullName evidence="2">Methyltransferase FkbM domain-containing protein</fullName>
    </recommendedName>
</protein>
<reference evidence="3" key="1">
    <citation type="journal article" date="2023" name="Mol. Biol. Evol.">
        <title>Third-Generation Sequencing Reveals the Adaptive Role of the Epigenome in Three Deep-Sea Polychaetes.</title>
        <authorList>
            <person name="Perez M."/>
            <person name="Aroh O."/>
            <person name="Sun Y."/>
            <person name="Lan Y."/>
            <person name="Juniper S.K."/>
            <person name="Young C.R."/>
            <person name="Angers B."/>
            <person name="Qian P.Y."/>
        </authorList>
    </citation>
    <scope>NUCLEOTIDE SEQUENCE</scope>
    <source>
        <strain evidence="3">P08H-3</strain>
    </source>
</reference>
<comment type="caution">
    <text evidence="3">The sequence shown here is derived from an EMBL/GenBank/DDBJ whole genome shotgun (WGS) entry which is preliminary data.</text>
</comment>
<feature type="non-terminal residue" evidence="3">
    <location>
        <position position="1"/>
    </location>
</feature>
<dbReference type="GO" id="GO:0016197">
    <property type="term" value="P:endosomal transport"/>
    <property type="evidence" value="ECO:0007669"/>
    <property type="project" value="TreeGrafter"/>
</dbReference>
<dbReference type="PANTHER" id="PTHR34009:SF2">
    <property type="entry name" value="PROTEIN STAR"/>
    <property type="match status" value="1"/>
</dbReference>
<dbReference type="AlphaFoldDB" id="A0AAD9JMG2"/>
<evidence type="ECO:0000259" key="2">
    <source>
        <dbReference type="Pfam" id="PF05050"/>
    </source>
</evidence>
<name>A0AAD9JMG2_9ANNE</name>
<dbReference type="InterPro" id="IPR053202">
    <property type="entry name" value="EGF_Rcpt_Signaling_Reg"/>
</dbReference>
<dbReference type="InterPro" id="IPR029063">
    <property type="entry name" value="SAM-dependent_MTases_sf"/>
</dbReference>
<keyword evidence="4" id="KW-1185">Reference proteome</keyword>
<dbReference type="InterPro" id="IPR006342">
    <property type="entry name" value="FkbM_mtfrase"/>
</dbReference>
<dbReference type="GO" id="GO:0031902">
    <property type="term" value="C:late endosome membrane"/>
    <property type="evidence" value="ECO:0007669"/>
    <property type="project" value="TreeGrafter"/>
</dbReference>
<feature type="region of interest" description="Disordered" evidence="1">
    <location>
        <begin position="1"/>
        <end position="33"/>
    </location>
</feature>
<dbReference type="Proteomes" id="UP001208570">
    <property type="component" value="Unassembled WGS sequence"/>
</dbReference>
<dbReference type="GO" id="GO:0005794">
    <property type="term" value="C:Golgi apparatus"/>
    <property type="evidence" value="ECO:0007669"/>
    <property type="project" value="TreeGrafter"/>
</dbReference>
<evidence type="ECO:0000313" key="4">
    <source>
        <dbReference type="Proteomes" id="UP001208570"/>
    </source>
</evidence>
<accession>A0AAD9JMG2</accession>
<dbReference type="EMBL" id="JAODUP010000230">
    <property type="protein sequence ID" value="KAK2155806.1"/>
    <property type="molecule type" value="Genomic_DNA"/>
</dbReference>